<sequence>MITTTVSTKLDMKGFANLARRVANLAKLQAKVGFFEDKYDDGMPVATVAAWNEHGTRFHPERPFMKETVNNAQTRQAMVRLLIKAAQASITGKGSARSIMSMVGKLLVGEMKATIASYPGSNSLATIAAKGFDRPLYDTGKMLESVKFKFAGDRV</sequence>
<dbReference type="AlphaFoldDB" id="A0A9X9FVD5"/>
<accession>A0A9X9FVD5</accession>
<dbReference type="RefSeq" id="WP_083381371.1">
    <property type="nucleotide sequence ID" value="NZ_FNSU01000003.1"/>
</dbReference>
<dbReference type="EMBL" id="VFEQ01000024">
    <property type="protein sequence ID" value="TWR52523.1"/>
    <property type="molecule type" value="Genomic_DNA"/>
</dbReference>
<dbReference type="Proteomes" id="UP000316123">
    <property type="component" value="Unassembled WGS sequence"/>
</dbReference>
<name>A0A9X9FVD5_PSEMA</name>
<reference evidence="1 2" key="1">
    <citation type="submission" date="2019-06" db="EMBL/GenBank/DDBJ databases">
        <title>Pseudomonas bimorpha sp. nov. isolated from bovine raw milk and skim milk concentrate.</title>
        <authorList>
            <person name="Hofmann K."/>
            <person name="Huptas C."/>
            <person name="Doll E."/>
            <person name="Scherer S."/>
            <person name="Wenning M."/>
        </authorList>
    </citation>
    <scope>NUCLEOTIDE SEQUENCE [LARGE SCALE GENOMIC DNA]</scope>
    <source>
        <strain evidence="1 2">DSM 13124</strain>
    </source>
</reference>
<organism evidence="1 2">
    <name type="scientific">Pseudomonas marginalis</name>
    <name type="common">Pseudomonas panacis</name>
    <dbReference type="NCBI Taxonomy" id="298"/>
    <lineage>
        <taxon>Bacteria</taxon>
        <taxon>Pseudomonadati</taxon>
        <taxon>Pseudomonadota</taxon>
        <taxon>Gammaproteobacteria</taxon>
        <taxon>Pseudomonadales</taxon>
        <taxon>Pseudomonadaceae</taxon>
        <taxon>Pseudomonas</taxon>
    </lineage>
</organism>
<dbReference type="OrthoDB" id="7028390at2"/>
<protein>
    <submittedName>
        <fullName evidence="1">Uncharacterized protein</fullName>
    </submittedName>
</protein>
<evidence type="ECO:0000313" key="2">
    <source>
        <dbReference type="Proteomes" id="UP000316123"/>
    </source>
</evidence>
<evidence type="ECO:0000313" key="1">
    <source>
        <dbReference type="EMBL" id="TWR52523.1"/>
    </source>
</evidence>
<proteinExistence type="predicted"/>
<comment type="caution">
    <text evidence="1">The sequence shown here is derived from an EMBL/GenBank/DDBJ whole genome shotgun (WGS) entry which is preliminary data.</text>
</comment>
<gene>
    <name evidence="1" type="ORF">FIV41_25895</name>
</gene>